<evidence type="ECO:0000313" key="2">
    <source>
        <dbReference type="Proteomes" id="UP001168877"/>
    </source>
</evidence>
<sequence length="96" mass="10917">MRKDKIFSLAVKCYGMKHRSSKFKVSWILEEELSKILNMGSALGCHKLRELPSPTPPLPDLRREPPDRRARAAVRWLLLSPDPQYSPVADNDGSTD</sequence>
<name>A0AA39VNR0_ACESA</name>
<keyword evidence="2" id="KW-1185">Reference proteome</keyword>
<dbReference type="AlphaFoldDB" id="A0AA39VNR0"/>
<evidence type="ECO:0000313" key="1">
    <source>
        <dbReference type="EMBL" id="KAK0587455.1"/>
    </source>
</evidence>
<comment type="caution">
    <text evidence="1">The sequence shown here is derived from an EMBL/GenBank/DDBJ whole genome shotgun (WGS) entry which is preliminary data.</text>
</comment>
<proteinExistence type="predicted"/>
<reference evidence="1" key="2">
    <citation type="submission" date="2023-06" db="EMBL/GenBank/DDBJ databases">
        <authorList>
            <person name="Swenson N.G."/>
            <person name="Wegrzyn J.L."/>
            <person name="Mcevoy S.L."/>
        </authorList>
    </citation>
    <scope>NUCLEOTIDE SEQUENCE</scope>
    <source>
        <strain evidence="1">NS2018</strain>
        <tissue evidence="1">Leaf</tissue>
    </source>
</reference>
<reference evidence="1" key="1">
    <citation type="journal article" date="2022" name="Plant J.">
        <title>Strategies of tolerance reflected in two North American maple genomes.</title>
        <authorList>
            <person name="McEvoy S.L."/>
            <person name="Sezen U.U."/>
            <person name="Trouern-Trend A."/>
            <person name="McMahon S.M."/>
            <person name="Schaberg P.G."/>
            <person name="Yang J."/>
            <person name="Wegrzyn J.L."/>
            <person name="Swenson N.G."/>
        </authorList>
    </citation>
    <scope>NUCLEOTIDE SEQUENCE</scope>
    <source>
        <strain evidence="1">NS2018</strain>
    </source>
</reference>
<dbReference type="EMBL" id="JAUESC010000382">
    <property type="protein sequence ID" value="KAK0587455.1"/>
    <property type="molecule type" value="Genomic_DNA"/>
</dbReference>
<organism evidence="1 2">
    <name type="scientific">Acer saccharum</name>
    <name type="common">Sugar maple</name>
    <dbReference type="NCBI Taxonomy" id="4024"/>
    <lineage>
        <taxon>Eukaryota</taxon>
        <taxon>Viridiplantae</taxon>
        <taxon>Streptophyta</taxon>
        <taxon>Embryophyta</taxon>
        <taxon>Tracheophyta</taxon>
        <taxon>Spermatophyta</taxon>
        <taxon>Magnoliopsida</taxon>
        <taxon>eudicotyledons</taxon>
        <taxon>Gunneridae</taxon>
        <taxon>Pentapetalae</taxon>
        <taxon>rosids</taxon>
        <taxon>malvids</taxon>
        <taxon>Sapindales</taxon>
        <taxon>Sapindaceae</taxon>
        <taxon>Hippocastanoideae</taxon>
        <taxon>Acereae</taxon>
        <taxon>Acer</taxon>
    </lineage>
</organism>
<accession>A0AA39VNR0</accession>
<dbReference type="Proteomes" id="UP001168877">
    <property type="component" value="Unassembled WGS sequence"/>
</dbReference>
<gene>
    <name evidence="1" type="ORF">LWI29_023082</name>
</gene>
<protein>
    <submittedName>
        <fullName evidence="1">Uncharacterized protein</fullName>
    </submittedName>
</protein>